<gene>
    <name evidence="2" type="ORF">ANCDUO_09385</name>
</gene>
<feature type="compositionally biased region" description="Low complexity" evidence="1">
    <location>
        <begin position="648"/>
        <end position="659"/>
    </location>
</feature>
<dbReference type="EMBL" id="KN731025">
    <property type="protein sequence ID" value="KIH60368.1"/>
    <property type="molecule type" value="Genomic_DNA"/>
</dbReference>
<feature type="compositionally biased region" description="Polar residues" evidence="1">
    <location>
        <begin position="790"/>
        <end position="803"/>
    </location>
</feature>
<dbReference type="OrthoDB" id="5872529at2759"/>
<keyword evidence="3" id="KW-1185">Reference proteome</keyword>
<feature type="compositionally biased region" description="Basic and acidic residues" evidence="1">
    <location>
        <begin position="433"/>
        <end position="462"/>
    </location>
</feature>
<organism evidence="2 3">
    <name type="scientific">Ancylostoma duodenale</name>
    <dbReference type="NCBI Taxonomy" id="51022"/>
    <lineage>
        <taxon>Eukaryota</taxon>
        <taxon>Metazoa</taxon>
        <taxon>Ecdysozoa</taxon>
        <taxon>Nematoda</taxon>
        <taxon>Chromadorea</taxon>
        <taxon>Rhabditida</taxon>
        <taxon>Rhabditina</taxon>
        <taxon>Rhabditomorpha</taxon>
        <taxon>Strongyloidea</taxon>
        <taxon>Ancylostomatidae</taxon>
        <taxon>Ancylostomatinae</taxon>
        <taxon>Ancylostoma</taxon>
    </lineage>
</organism>
<reference evidence="2 3" key="1">
    <citation type="submission" date="2013-12" db="EMBL/GenBank/DDBJ databases">
        <title>Draft genome of the parsitic nematode Ancylostoma duodenale.</title>
        <authorList>
            <person name="Mitreva M."/>
        </authorList>
    </citation>
    <scope>NUCLEOTIDE SEQUENCE [LARGE SCALE GENOMIC DNA]</scope>
    <source>
        <strain evidence="2 3">Zhejiang</strain>
    </source>
</reference>
<evidence type="ECO:0000313" key="2">
    <source>
        <dbReference type="EMBL" id="KIH60368.1"/>
    </source>
</evidence>
<evidence type="ECO:0000256" key="1">
    <source>
        <dbReference type="SAM" id="MobiDB-lite"/>
    </source>
</evidence>
<evidence type="ECO:0000313" key="3">
    <source>
        <dbReference type="Proteomes" id="UP000054047"/>
    </source>
</evidence>
<feature type="region of interest" description="Disordered" evidence="1">
    <location>
        <begin position="343"/>
        <end position="366"/>
    </location>
</feature>
<name>A0A0C2CU18_9BILA</name>
<protein>
    <submittedName>
        <fullName evidence="2">Uncharacterized protein</fullName>
    </submittedName>
</protein>
<dbReference type="Proteomes" id="UP000054047">
    <property type="component" value="Unassembled WGS sequence"/>
</dbReference>
<accession>A0A0C2CU18</accession>
<dbReference type="AlphaFoldDB" id="A0A0C2CU18"/>
<feature type="compositionally biased region" description="Low complexity" evidence="1">
    <location>
        <begin position="758"/>
        <end position="779"/>
    </location>
</feature>
<feature type="compositionally biased region" description="Basic and acidic residues" evidence="1">
    <location>
        <begin position="693"/>
        <end position="710"/>
    </location>
</feature>
<proteinExistence type="predicted"/>
<feature type="region of interest" description="Disordered" evidence="1">
    <location>
        <begin position="422"/>
        <end position="532"/>
    </location>
</feature>
<feature type="region of interest" description="Disordered" evidence="1">
    <location>
        <begin position="546"/>
        <end position="803"/>
    </location>
</feature>
<sequence length="880" mass="96853">MTQKQYTLCIPIIQTGLAREGPSALALEPLLVEVTLCNKLDPESSPDDIDVGFCDISFELLVSRDFGSFESVSKGEGLTVDLAEFTFKPELGVLGRCVGVFGRCVGVLGRCVGVLGRCVGVLERCVEEFWAVELEFVDAGSVFWNAGMKVVVEELGKHVHGSLHDITTADFFASFSSREHFLGAETNNLLRMKCHANFYERVKSTLHKDISSASNVVVAEEAPSIPLPPLQPTMPEVSVDNKTTCIRPNPEAEIRLTVIICNIATVSANFSQATPKQLPRKIWTRTSYSRAKEDGARGGVAELDADVHSKRDLAKESRRTLQTRAGVAAQYLRHNVEIPSETELGFSLPGSSQSRMRPVKRKMSSESSFEAGGASITEIIPMVSKSTRKSAKLDPHKVTTGVADISPKESFSYTLDGNRAFEQSSSSRLSPIPHDEGEADIRRGRIEPTRVRDRLSLEEDMKMMQSSMSEQQRQKMRGRTSEGFVVTSKKDLSSPPSKAHKTEVPSTSRSRTRRTEGSGSNPHAHKIPSAQAIIEAWRASSFEVLPQESLLTPTQRESTGKRAFHGIPTTLPVSDSFSLGHSRRSKVAAQSSALPSKSRDSKEEVNVEVAASTSTDRKAKQRDPVLPSRTVREKTAPQEDIKKRTLRSDSSANSSSEANPVAQATPEVTKVVGHRSRSPQKKNVQLQKVDAISAKEDVVKTTRSSKRDTNIPRVVTFESSPMSSPERMTRRSGSDQNLRRSRARRPQIPTLQPQPSSQRPKTPTQRPQAPAQRPRTPTQHSKAQTRLLESATTEQPPKTSTQQRRFKEYLPHVSTVNALLVLRSLENGWAAPDPNTGQLLGEAIKTMLADRIDAAAHARKSPFGGEVAARFNFEHSPKNR</sequence>
<feature type="compositionally biased region" description="Basic and acidic residues" evidence="1">
    <location>
        <begin position="630"/>
        <end position="647"/>
    </location>
</feature>